<dbReference type="OMA" id="VINFEWC"/>
<evidence type="ECO:0000313" key="4">
    <source>
        <dbReference type="Proteomes" id="UP000688137"/>
    </source>
</evidence>
<organism evidence="3 4">
    <name type="scientific">Paramecium primaurelia</name>
    <dbReference type="NCBI Taxonomy" id="5886"/>
    <lineage>
        <taxon>Eukaryota</taxon>
        <taxon>Sar</taxon>
        <taxon>Alveolata</taxon>
        <taxon>Ciliophora</taxon>
        <taxon>Intramacronucleata</taxon>
        <taxon>Oligohymenophorea</taxon>
        <taxon>Peniculida</taxon>
        <taxon>Parameciidae</taxon>
        <taxon>Paramecium</taxon>
    </lineage>
</organism>
<keyword evidence="2" id="KW-0812">Transmembrane</keyword>
<feature type="transmembrane region" description="Helical" evidence="2">
    <location>
        <begin position="31"/>
        <end position="50"/>
    </location>
</feature>
<evidence type="ECO:0000313" key="3">
    <source>
        <dbReference type="EMBL" id="CAD8045310.1"/>
    </source>
</evidence>
<dbReference type="AlphaFoldDB" id="A0A8S1JXC0"/>
<sequence length="327" mass="38950">MELEELYPNTNYWQYIQQFAESSQKYLLDSIYLIYILIGVTSIFIGIQIGKSDVLISKKQRQKIEQYKNLREQKEKSKEYLLKEQQKLSRFSIIFYFLIVIAIISITYFEIQVVRFEIQIAISIGLILLTEGYKKYEKYRLSSIKHNLEQTAKETKQIILDIQKNLGDDILTLIKNQFSLQQGDYLKQKIAATEVQLQSQFEQKYKDQIEELKKKIRTLEDKEFQQKQELHNFKRNTQSHKTEPILKQNQNLNDDGIPLLKKQIVHLQKEGQIQKDMISKVINFEWCQDCIAMKVHCIEAYFQQAKTIGDEYQQKLEQLEKDNQIQN</sequence>
<comment type="caution">
    <text evidence="3">The sequence shown here is derived from an EMBL/GenBank/DDBJ whole genome shotgun (WGS) entry which is preliminary data.</text>
</comment>
<feature type="coiled-coil region" evidence="1">
    <location>
        <begin position="202"/>
        <end position="229"/>
    </location>
</feature>
<evidence type="ECO:0000256" key="2">
    <source>
        <dbReference type="SAM" id="Phobius"/>
    </source>
</evidence>
<proteinExistence type="predicted"/>
<keyword evidence="1" id="KW-0175">Coiled coil</keyword>
<dbReference type="EMBL" id="CAJJDM010000006">
    <property type="protein sequence ID" value="CAD8045310.1"/>
    <property type="molecule type" value="Genomic_DNA"/>
</dbReference>
<keyword evidence="2" id="KW-1133">Transmembrane helix</keyword>
<reference evidence="3" key="1">
    <citation type="submission" date="2021-01" db="EMBL/GenBank/DDBJ databases">
        <authorList>
            <consortium name="Genoscope - CEA"/>
            <person name="William W."/>
        </authorList>
    </citation>
    <scope>NUCLEOTIDE SEQUENCE</scope>
</reference>
<feature type="coiled-coil region" evidence="1">
    <location>
        <begin position="57"/>
        <end position="87"/>
    </location>
</feature>
<keyword evidence="2" id="KW-0472">Membrane</keyword>
<accession>A0A8S1JXC0</accession>
<evidence type="ECO:0008006" key="5">
    <source>
        <dbReference type="Google" id="ProtNLM"/>
    </source>
</evidence>
<keyword evidence="4" id="KW-1185">Reference proteome</keyword>
<gene>
    <name evidence="3" type="ORF">PPRIM_AZ9-3.1.T0090337</name>
</gene>
<protein>
    <recommendedName>
        <fullName evidence="5">Transmembrane protein</fullName>
    </recommendedName>
</protein>
<dbReference type="Proteomes" id="UP000688137">
    <property type="component" value="Unassembled WGS sequence"/>
</dbReference>
<name>A0A8S1JXC0_PARPR</name>
<feature type="transmembrane region" description="Helical" evidence="2">
    <location>
        <begin position="88"/>
        <end position="108"/>
    </location>
</feature>
<evidence type="ECO:0000256" key="1">
    <source>
        <dbReference type="SAM" id="Coils"/>
    </source>
</evidence>